<comment type="caution">
    <text evidence="10">The sequence shown here is derived from an EMBL/GenBank/DDBJ whole genome shotgun (WGS) entry which is preliminary data.</text>
</comment>
<keyword evidence="3" id="KW-0547">Nucleotide-binding</keyword>
<keyword evidence="7" id="KW-0812">Transmembrane</keyword>
<evidence type="ECO:0000256" key="5">
    <source>
        <dbReference type="ARBA" id="ARBA00022840"/>
    </source>
</evidence>
<dbReference type="PANTHER" id="PTHR24346:SF82">
    <property type="entry name" value="KP78A-RELATED"/>
    <property type="match status" value="1"/>
</dbReference>
<evidence type="ECO:0000256" key="4">
    <source>
        <dbReference type="ARBA" id="ARBA00022777"/>
    </source>
</evidence>
<reference evidence="10" key="2">
    <citation type="submission" date="2021-04" db="EMBL/GenBank/DDBJ databases">
        <authorList>
            <person name="Gilroy R."/>
        </authorList>
    </citation>
    <scope>NUCLEOTIDE SEQUENCE</scope>
    <source>
        <strain evidence="10">5933</strain>
    </source>
</reference>
<dbReference type="EMBL" id="DWWA01000030">
    <property type="protein sequence ID" value="HJC72392.1"/>
    <property type="molecule type" value="Genomic_DNA"/>
</dbReference>
<dbReference type="Gene3D" id="3.30.10.20">
    <property type="match status" value="1"/>
</dbReference>
<dbReference type="Proteomes" id="UP000823918">
    <property type="component" value="Unassembled WGS sequence"/>
</dbReference>
<evidence type="ECO:0000256" key="2">
    <source>
        <dbReference type="ARBA" id="ARBA00022679"/>
    </source>
</evidence>
<keyword evidence="7" id="KW-1133">Transmembrane helix</keyword>
<keyword evidence="4" id="KW-0418">Kinase</keyword>
<dbReference type="InterPro" id="IPR000719">
    <property type="entry name" value="Prot_kinase_dom"/>
</dbReference>
<dbReference type="SMART" id="SM00220">
    <property type="entry name" value="S_TKc"/>
    <property type="match status" value="1"/>
</dbReference>
<dbReference type="GO" id="GO:0005737">
    <property type="term" value="C:cytoplasm"/>
    <property type="evidence" value="ECO:0007669"/>
    <property type="project" value="TreeGrafter"/>
</dbReference>
<keyword evidence="5" id="KW-0067">ATP-binding</keyword>
<dbReference type="PROSITE" id="PS50011">
    <property type="entry name" value="PROTEIN_KINASE_DOM"/>
    <property type="match status" value="1"/>
</dbReference>
<dbReference type="Gene3D" id="3.30.200.20">
    <property type="entry name" value="Phosphorylase Kinase, domain 1"/>
    <property type="match status" value="1"/>
</dbReference>
<evidence type="ECO:0000256" key="6">
    <source>
        <dbReference type="SAM" id="MobiDB-lite"/>
    </source>
</evidence>
<dbReference type="PROSITE" id="PS51178">
    <property type="entry name" value="PASTA"/>
    <property type="match status" value="1"/>
</dbReference>
<dbReference type="Pfam" id="PF03793">
    <property type="entry name" value="PASTA"/>
    <property type="match status" value="1"/>
</dbReference>
<feature type="domain" description="PASTA" evidence="9">
    <location>
        <begin position="392"/>
        <end position="459"/>
    </location>
</feature>
<feature type="compositionally biased region" description="Low complexity" evidence="6">
    <location>
        <begin position="532"/>
        <end position="575"/>
    </location>
</feature>
<feature type="compositionally biased region" description="Polar residues" evidence="6">
    <location>
        <begin position="576"/>
        <end position="591"/>
    </location>
</feature>
<dbReference type="AlphaFoldDB" id="A0A9D2Q6K0"/>
<keyword evidence="2" id="KW-0808">Transferase</keyword>
<dbReference type="GO" id="GO:0035556">
    <property type="term" value="P:intracellular signal transduction"/>
    <property type="evidence" value="ECO:0007669"/>
    <property type="project" value="TreeGrafter"/>
</dbReference>
<reference evidence="10" key="1">
    <citation type="journal article" date="2021" name="PeerJ">
        <title>Extensive microbial diversity within the chicken gut microbiome revealed by metagenomics and culture.</title>
        <authorList>
            <person name="Gilroy R."/>
            <person name="Ravi A."/>
            <person name="Getino M."/>
            <person name="Pursley I."/>
            <person name="Horton D.L."/>
            <person name="Alikhan N.F."/>
            <person name="Baker D."/>
            <person name="Gharbi K."/>
            <person name="Hall N."/>
            <person name="Watson M."/>
            <person name="Adriaenssens E.M."/>
            <person name="Foster-Nyarko E."/>
            <person name="Jarju S."/>
            <person name="Secka A."/>
            <person name="Antonio M."/>
            <person name="Oren A."/>
            <person name="Chaudhuri R.R."/>
            <person name="La Ragione R."/>
            <person name="Hildebrand F."/>
            <person name="Pallen M.J."/>
        </authorList>
    </citation>
    <scope>NUCLEOTIDE SEQUENCE</scope>
    <source>
        <strain evidence="10">5933</strain>
    </source>
</reference>
<feature type="region of interest" description="Disordered" evidence="6">
    <location>
        <begin position="530"/>
        <end position="591"/>
    </location>
</feature>
<feature type="domain" description="Protein kinase" evidence="8">
    <location>
        <begin position="46"/>
        <end position="329"/>
    </location>
</feature>
<dbReference type="CDD" id="cd06577">
    <property type="entry name" value="PASTA_pknB"/>
    <property type="match status" value="1"/>
</dbReference>
<dbReference type="InterPro" id="IPR005543">
    <property type="entry name" value="PASTA_dom"/>
</dbReference>
<evidence type="ECO:0000259" key="9">
    <source>
        <dbReference type="PROSITE" id="PS51178"/>
    </source>
</evidence>
<dbReference type="InterPro" id="IPR011009">
    <property type="entry name" value="Kinase-like_dom_sf"/>
</dbReference>
<evidence type="ECO:0000313" key="10">
    <source>
        <dbReference type="EMBL" id="HJC72392.1"/>
    </source>
</evidence>
<keyword evidence="7" id="KW-0472">Membrane</keyword>
<accession>A0A9D2Q6K0</accession>
<dbReference type="Pfam" id="PF00069">
    <property type="entry name" value="Pkinase"/>
    <property type="match status" value="1"/>
</dbReference>
<evidence type="ECO:0000256" key="1">
    <source>
        <dbReference type="ARBA" id="ARBA00022527"/>
    </source>
</evidence>
<protein>
    <submittedName>
        <fullName evidence="10">PASTA domain-containing protein</fullName>
    </submittedName>
</protein>
<evidence type="ECO:0000256" key="3">
    <source>
        <dbReference type="ARBA" id="ARBA00022741"/>
    </source>
</evidence>
<proteinExistence type="predicted"/>
<gene>
    <name evidence="10" type="ORF">H9698_06320</name>
</gene>
<dbReference type="SMART" id="SM00740">
    <property type="entry name" value="PASTA"/>
    <property type="match status" value="2"/>
</dbReference>
<dbReference type="SUPFAM" id="SSF56112">
    <property type="entry name" value="Protein kinase-like (PK-like)"/>
    <property type="match status" value="1"/>
</dbReference>
<evidence type="ECO:0000259" key="8">
    <source>
        <dbReference type="PROSITE" id="PS50011"/>
    </source>
</evidence>
<dbReference type="GO" id="GO:0004674">
    <property type="term" value="F:protein serine/threonine kinase activity"/>
    <property type="evidence" value="ECO:0007669"/>
    <property type="project" value="UniProtKB-KW"/>
</dbReference>
<dbReference type="Gene3D" id="1.10.510.10">
    <property type="entry name" value="Transferase(Phosphotransferase) domain 1"/>
    <property type="match status" value="1"/>
</dbReference>
<feature type="transmembrane region" description="Helical" evidence="7">
    <location>
        <begin position="339"/>
        <end position="362"/>
    </location>
</feature>
<name>A0A9D2Q6K0_9FIRM</name>
<organism evidence="10 11">
    <name type="scientific">Candidatus Ruthenibacterium merdavium</name>
    <dbReference type="NCBI Taxonomy" id="2838752"/>
    <lineage>
        <taxon>Bacteria</taxon>
        <taxon>Bacillati</taxon>
        <taxon>Bacillota</taxon>
        <taxon>Clostridia</taxon>
        <taxon>Eubacteriales</taxon>
        <taxon>Oscillospiraceae</taxon>
        <taxon>Ruthenibacterium</taxon>
    </lineage>
</organism>
<dbReference type="PANTHER" id="PTHR24346">
    <property type="entry name" value="MAP/MICROTUBULE AFFINITY-REGULATING KINASE"/>
    <property type="match status" value="1"/>
</dbReference>
<dbReference type="GO" id="GO:0005524">
    <property type="term" value="F:ATP binding"/>
    <property type="evidence" value="ECO:0007669"/>
    <property type="project" value="UniProtKB-KW"/>
</dbReference>
<evidence type="ECO:0000313" key="11">
    <source>
        <dbReference type="Proteomes" id="UP000823918"/>
    </source>
</evidence>
<sequence length="591" mass="63130">MRQIVCSNCMSRVDIGAQQCPYCGHSFVNTNPTGALPVNTLLAGRYTLAKCLRVDGEGVEYDAIDAQTESRVVVKEYIPFAICAARSADGRVIPKAGREVLYKTTCMDFIELYKTLASLGETEGLTTVLDLVEANNTAYAVREADEGLTLMEYLDELRIPLNAEEAFNLLAPVVTGVETMHRRGLLHRGISPDTVRITPTGAKLCGYATLGLRTAQSELKPRLADGYAAPEQYSVAEFQGPYTDVYSLGALFYFAVTGRTPLPSNLRKMQDNLPPAHTILKQIPGYFSAAIASAMRVASQERTQSAQEFLEALTTPQARQDLKGIRAYLAVLTPRHWKIIIACGIGFLVVMILCIVAILGSLPKDDASSSSSSSSSSSAVSSSSTVSSAASVADKIITPTFKGQKYEDIVRNQTYAKDFVFSQEYEYSNEVAAGVVIRQTPLPGEETKSGTMVHLVISQGPKTAIMPAVEAHDINSVIANLTELGIQYKQNIIANDGQYVKNYVVRSSIAEGAVVNLETDIVYLDVAGEVQSPSTSSSSTSSSTVEDPSTGGAATGGSSNTTSTSQSGTDNTQQGPDTSGTTQDPNAQPPA</sequence>
<evidence type="ECO:0000256" key="7">
    <source>
        <dbReference type="SAM" id="Phobius"/>
    </source>
</evidence>
<keyword evidence="1" id="KW-0723">Serine/threonine-protein kinase</keyword>